<evidence type="ECO:0000313" key="2">
    <source>
        <dbReference type="Proteomes" id="UP000077857"/>
    </source>
</evidence>
<evidence type="ECO:0000313" key="1">
    <source>
        <dbReference type="EMBL" id="OAI16281.1"/>
    </source>
</evidence>
<gene>
    <name evidence="1" type="ORF">A1507_12040</name>
</gene>
<dbReference type="InterPro" id="IPR019106">
    <property type="entry name" value="T4SS_TrbC"/>
</dbReference>
<organism evidence="1 2">
    <name type="scientific">Methylomonas koyamae</name>
    <dbReference type="NCBI Taxonomy" id="702114"/>
    <lineage>
        <taxon>Bacteria</taxon>
        <taxon>Pseudomonadati</taxon>
        <taxon>Pseudomonadota</taxon>
        <taxon>Gammaproteobacteria</taxon>
        <taxon>Methylococcales</taxon>
        <taxon>Methylococcaceae</taxon>
        <taxon>Methylomonas</taxon>
    </lineage>
</organism>
<dbReference type="OrthoDB" id="6625590at2"/>
<proteinExistence type="predicted"/>
<accession>A0A177NEK2</accession>
<comment type="caution">
    <text evidence="1">The sequence shown here is derived from an EMBL/GenBank/DDBJ whole genome shotgun (WGS) entry which is preliminary data.</text>
</comment>
<dbReference type="Proteomes" id="UP000077857">
    <property type="component" value="Unassembled WGS sequence"/>
</dbReference>
<sequence>MRCHFKPIAVTAILIGGSVPMAGADTDWLERSKALVQQAKQGPRPAWLDANPHAANAKTQAMETLKHAPSPQPFTKPQRDQRRHYVLYASTSLGRTGLLNLFEAAAGRDDVLVVFRGIRDGQRVQEFIREIHGLAQTLDAQRVPSIELDPTRFQNAHIQVVPSLTVEEGDRVVAKVEGVTDIGWLEAQLKSRPGPDDRVVDLGVHGDTQAIAELDLIEVMKTRMAGIDWTAKKREAQAHFWQKAELLPLSAARQDRERLIDITVTAPRDVVTPAGQIIVRQGQRINPLSQLPFTQRLVVFDATQSDQVAAAEREGKAVTGRPVTYLITGLERDKGWQAFNALEERLGQPVFLLTADVRQRFNLEAVPSVVEQDGTRIKVREIAVSAHD</sequence>
<dbReference type="AlphaFoldDB" id="A0A177NEK2"/>
<evidence type="ECO:0008006" key="3">
    <source>
        <dbReference type="Google" id="ProtNLM"/>
    </source>
</evidence>
<dbReference type="Pfam" id="PF09673">
    <property type="entry name" value="TrbC_Ftype"/>
    <property type="match status" value="1"/>
</dbReference>
<name>A0A177NEK2_9GAMM</name>
<dbReference type="EMBL" id="LUUJ01000076">
    <property type="protein sequence ID" value="OAI16281.1"/>
    <property type="molecule type" value="Genomic_DNA"/>
</dbReference>
<reference evidence="1 2" key="1">
    <citation type="submission" date="2016-03" db="EMBL/GenBank/DDBJ databases">
        <authorList>
            <person name="Ploux O."/>
        </authorList>
    </citation>
    <scope>NUCLEOTIDE SEQUENCE [LARGE SCALE GENOMIC DNA]</scope>
    <source>
        <strain evidence="1 2">R-45378</strain>
    </source>
</reference>
<protein>
    <recommendedName>
        <fullName evidence="3">Conjugal transfer protein</fullName>
    </recommendedName>
</protein>